<feature type="chain" id="PRO_5037410555" evidence="4">
    <location>
        <begin position="29"/>
        <end position="860"/>
    </location>
</feature>
<dbReference type="Proteomes" id="UP000749320">
    <property type="component" value="Unassembled WGS sequence"/>
</dbReference>
<evidence type="ECO:0000313" key="6">
    <source>
        <dbReference type="EMBL" id="HJF41402.1"/>
    </source>
</evidence>
<evidence type="ECO:0000259" key="5">
    <source>
        <dbReference type="SMART" id="SM00635"/>
    </source>
</evidence>
<dbReference type="Pfam" id="PF05426">
    <property type="entry name" value="Alginate_lyase"/>
    <property type="match status" value="1"/>
</dbReference>
<evidence type="ECO:0000256" key="1">
    <source>
        <dbReference type="ARBA" id="ARBA00022729"/>
    </source>
</evidence>
<gene>
    <name evidence="6" type="ORF">K8V91_10805</name>
</gene>
<accession>A0A921GDF1</accession>
<keyword evidence="3" id="KW-0472">Membrane</keyword>
<dbReference type="Gene3D" id="2.60.40.1080">
    <property type="match status" value="1"/>
</dbReference>
<keyword evidence="1 4" id="KW-0732">Signal</keyword>
<dbReference type="GO" id="GO:0016829">
    <property type="term" value="F:lyase activity"/>
    <property type="evidence" value="ECO:0007669"/>
    <property type="project" value="UniProtKB-KW"/>
</dbReference>
<keyword evidence="3" id="KW-0812">Transmembrane</keyword>
<keyword evidence="3" id="KW-1133">Transmembrane helix</keyword>
<dbReference type="EMBL" id="DYWV01000369">
    <property type="protein sequence ID" value="HJF41402.1"/>
    <property type="molecule type" value="Genomic_DNA"/>
</dbReference>
<dbReference type="InterPro" id="IPR008964">
    <property type="entry name" value="Invasin/intimin_cell_adhesion"/>
</dbReference>
<dbReference type="InterPro" id="IPR008929">
    <property type="entry name" value="Chondroitin_lyas"/>
</dbReference>
<dbReference type="Gene3D" id="1.50.10.100">
    <property type="entry name" value="Chondroitin AC/alginate lyase"/>
    <property type="match status" value="1"/>
</dbReference>
<dbReference type="AlphaFoldDB" id="A0A921GDF1"/>
<dbReference type="SUPFAM" id="SSF48230">
    <property type="entry name" value="Chondroitin AC/alginate lyase"/>
    <property type="match status" value="1"/>
</dbReference>
<dbReference type="Gene3D" id="2.60.120.260">
    <property type="entry name" value="Galactose-binding domain-like"/>
    <property type="match status" value="1"/>
</dbReference>
<dbReference type="RefSeq" id="WP_191376284.1">
    <property type="nucleotide sequence ID" value="NZ_CAJFOD010000088.1"/>
</dbReference>
<name>A0A921GDF1_9FIRM</name>
<proteinExistence type="predicted"/>
<dbReference type="SMART" id="SM00635">
    <property type="entry name" value="BID_2"/>
    <property type="match status" value="1"/>
</dbReference>
<dbReference type="Pfam" id="PF02368">
    <property type="entry name" value="Big_2"/>
    <property type="match status" value="1"/>
</dbReference>
<keyword evidence="2 6" id="KW-0456">Lyase</keyword>
<protein>
    <submittedName>
        <fullName evidence="6">Alginate lyase family protein</fullName>
    </submittedName>
</protein>
<evidence type="ECO:0000313" key="7">
    <source>
        <dbReference type="Proteomes" id="UP000749320"/>
    </source>
</evidence>
<evidence type="ECO:0000256" key="2">
    <source>
        <dbReference type="ARBA" id="ARBA00023239"/>
    </source>
</evidence>
<dbReference type="SUPFAM" id="SSF49373">
    <property type="entry name" value="Invasin/intimin cell-adhesion fragments"/>
    <property type="match status" value="1"/>
</dbReference>
<evidence type="ECO:0000256" key="4">
    <source>
        <dbReference type="SAM" id="SignalP"/>
    </source>
</evidence>
<feature type="transmembrane region" description="Helical" evidence="3">
    <location>
        <begin position="834"/>
        <end position="853"/>
    </location>
</feature>
<dbReference type="GO" id="GO:0042597">
    <property type="term" value="C:periplasmic space"/>
    <property type="evidence" value="ECO:0007669"/>
    <property type="project" value="InterPro"/>
</dbReference>
<sequence>MKRIKKVLATSLGISLALSVVSMLNVHGQESKSEFNQRYQAEDYVSSTGNVYVRNDGAKIPVDSPVIGDYLILNGADGGKYLDFSMPVTKFASNNMYGEDYQLVDKDNGEPVESIKNDTATWEVTVPQSGFYRLSFKYNNPATRVKGYRNDRDERNCRIMINTPVSEGNTEEFYTDSNKWAGWMIFNISGYNDQYDASINTSLTPQTDNNYENVIGNTKWNNNFMNVYLDKGKNTITLGIQAPPGQGVYDGPNLDYFDVSYVGDEYVTIDEIPYIDNDFKFEHPGIYFTMDDLETMKANKDNLDTVYGKGYQEMKASKYAKADYVPSPQSLIDVGPYNNPNHGGTQYTNDGCAAYYNALMWYLDGDQANAKKAIEILNGWASTLETVGEGNDLKLRFSIVGPDYLNAAEILKHIYNNDPTVANEDKWQAADMAKFDAFIQKLLDKTSEYYPQANGNWDALIGGFNMAAAVYLEDVDLFNDALTQMYLGNLQGGNTASMGSLPNYVYSTGESQESSRDATHARMGLSGLAYQAEVAWNQGINLYNAYNNRLLVGAKYNATYLIGNDVDSKTFISDKNRLNSDISSMVFEIVSNHYLNQVDENQDVSILTEAAEQRLRSGGTKNEAKTSAMYYGAMVFTEEKIPVTLDIKANKTTFTKVGDTITLTPTLTTDSKIKSLRTTISEELKPYVTMQENTDGTFSITLIQDPTKNISGNVTISTVKNASVTKDITLSYKVPTITLDQSQLSMLIGDTIKLNAAVSLEDANVVWTTSNQEVVSVKNGEIKALATGEADVIATIEGTKYQAKCHIIVNSKIDTNEQPDDASKQSSVKTGDEISGGEIIILLLITGTAFALLTRQMKKF</sequence>
<dbReference type="InterPro" id="IPR003343">
    <property type="entry name" value="Big_2"/>
</dbReference>
<dbReference type="InterPro" id="IPR008397">
    <property type="entry name" value="Alginate_lyase_dom"/>
</dbReference>
<reference evidence="6" key="1">
    <citation type="journal article" date="2021" name="PeerJ">
        <title>Extensive microbial diversity within the chicken gut microbiome revealed by metagenomics and culture.</title>
        <authorList>
            <person name="Gilroy R."/>
            <person name="Ravi A."/>
            <person name="Getino M."/>
            <person name="Pursley I."/>
            <person name="Horton D.L."/>
            <person name="Alikhan N.F."/>
            <person name="Baker D."/>
            <person name="Gharbi K."/>
            <person name="Hall N."/>
            <person name="Watson M."/>
            <person name="Adriaenssens E.M."/>
            <person name="Foster-Nyarko E."/>
            <person name="Jarju S."/>
            <person name="Secka A."/>
            <person name="Antonio M."/>
            <person name="Oren A."/>
            <person name="Chaudhuri R.R."/>
            <person name="La Ragione R."/>
            <person name="Hildebrand F."/>
            <person name="Pallen M.J."/>
        </authorList>
    </citation>
    <scope>NUCLEOTIDE SEQUENCE</scope>
    <source>
        <strain evidence="6">CHK193-16274</strain>
    </source>
</reference>
<feature type="domain" description="BIG2" evidence="5">
    <location>
        <begin position="733"/>
        <end position="806"/>
    </location>
</feature>
<reference evidence="6" key="2">
    <citation type="submission" date="2021-09" db="EMBL/GenBank/DDBJ databases">
        <authorList>
            <person name="Gilroy R."/>
        </authorList>
    </citation>
    <scope>NUCLEOTIDE SEQUENCE</scope>
    <source>
        <strain evidence="6">CHK193-16274</strain>
    </source>
</reference>
<comment type="caution">
    <text evidence="6">The sequence shown here is derived from an EMBL/GenBank/DDBJ whole genome shotgun (WGS) entry which is preliminary data.</text>
</comment>
<feature type="signal peptide" evidence="4">
    <location>
        <begin position="1"/>
        <end position="28"/>
    </location>
</feature>
<organism evidence="6 7">
    <name type="scientific">Thomasclavelia spiroformis</name>
    <dbReference type="NCBI Taxonomy" id="29348"/>
    <lineage>
        <taxon>Bacteria</taxon>
        <taxon>Bacillati</taxon>
        <taxon>Bacillota</taxon>
        <taxon>Erysipelotrichia</taxon>
        <taxon>Erysipelotrichales</taxon>
        <taxon>Coprobacillaceae</taxon>
        <taxon>Thomasclavelia</taxon>
    </lineage>
</organism>
<evidence type="ECO:0000256" key="3">
    <source>
        <dbReference type="SAM" id="Phobius"/>
    </source>
</evidence>